<dbReference type="HOGENOM" id="CLU_2638704_0_0_1"/>
<proteinExistence type="predicted"/>
<name>A0A0A2VJV5_PARBA</name>
<keyword evidence="2" id="KW-1185">Reference proteome</keyword>
<accession>A0A0A2VJV5</accession>
<evidence type="ECO:0000313" key="2">
    <source>
        <dbReference type="Proteomes" id="UP000002059"/>
    </source>
</evidence>
<dbReference type="AlphaFoldDB" id="A0A0A2VJV5"/>
<dbReference type="VEuPathDB" id="FungiDB:PAAG_12182"/>
<dbReference type="Proteomes" id="UP000002059">
    <property type="component" value="Partially assembled WGS sequence"/>
</dbReference>
<gene>
    <name evidence="1" type="ORF">PAAG_12182</name>
</gene>
<dbReference type="KEGG" id="pbl:PAAG_12182"/>
<reference evidence="1 2" key="1">
    <citation type="journal article" date="2011" name="PLoS Genet.">
        <title>Comparative genomic analysis of human fungal pathogens causing paracoccidioidomycosis.</title>
        <authorList>
            <person name="Desjardins C.A."/>
            <person name="Champion M.D."/>
            <person name="Holder J.W."/>
            <person name="Muszewska A."/>
            <person name="Goldberg J."/>
            <person name="Bailao A.M."/>
            <person name="Brigido M.M."/>
            <person name="Ferreira M.E."/>
            <person name="Garcia A.M."/>
            <person name="Grynberg M."/>
            <person name="Gujja S."/>
            <person name="Heiman D.I."/>
            <person name="Henn M.R."/>
            <person name="Kodira C.D."/>
            <person name="Leon-Narvaez H."/>
            <person name="Longo L.V."/>
            <person name="Ma L.J."/>
            <person name="Malavazi I."/>
            <person name="Matsuo A.L."/>
            <person name="Morais F.V."/>
            <person name="Pereira M."/>
            <person name="Rodriguez-Brito S."/>
            <person name="Sakthikumar S."/>
            <person name="Salem-Izacc S.M."/>
            <person name="Sykes S.M."/>
            <person name="Teixeira M.M."/>
            <person name="Vallejo M.C."/>
            <person name="Walter M.E."/>
            <person name="Yandava C."/>
            <person name="Young S."/>
            <person name="Zeng Q."/>
            <person name="Zucker J."/>
            <person name="Felipe M.S."/>
            <person name="Goldman G.H."/>
            <person name="Haas B.J."/>
            <person name="McEwen J.G."/>
            <person name="Nino-Vega G."/>
            <person name="Puccia R."/>
            <person name="San-Blas G."/>
            <person name="Soares C.M."/>
            <person name="Birren B.W."/>
            <person name="Cuomo C.A."/>
        </authorList>
    </citation>
    <scope>NUCLEOTIDE SEQUENCE [LARGE SCALE GENOMIC DNA]</scope>
    <source>
        <strain evidence="2">ATCC MYA-826 / Pb01</strain>
    </source>
</reference>
<evidence type="ECO:0000313" key="1">
    <source>
        <dbReference type="EMBL" id="KGQ01144.1"/>
    </source>
</evidence>
<dbReference type="RefSeq" id="XP_015702695.1">
    <property type="nucleotide sequence ID" value="XM_015847704.1"/>
</dbReference>
<dbReference type="GeneID" id="26970920"/>
<organism evidence="1 2">
    <name type="scientific">Paracoccidioides lutzii (strain ATCC MYA-826 / Pb01)</name>
    <name type="common">Paracoccidioides brasiliensis</name>
    <dbReference type="NCBI Taxonomy" id="502779"/>
    <lineage>
        <taxon>Eukaryota</taxon>
        <taxon>Fungi</taxon>
        <taxon>Dikarya</taxon>
        <taxon>Ascomycota</taxon>
        <taxon>Pezizomycotina</taxon>
        <taxon>Eurotiomycetes</taxon>
        <taxon>Eurotiomycetidae</taxon>
        <taxon>Onygenales</taxon>
        <taxon>Ajellomycetaceae</taxon>
        <taxon>Paracoccidioides</taxon>
    </lineage>
</organism>
<dbReference type="EMBL" id="KN294008">
    <property type="protein sequence ID" value="KGQ01144.1"/>
    <property type="molecule type" value="Genomic_DNA"/>
</dbReference>
<protein>
    <submittedName>
        <fullName evidence="1">Uncharacterized protein</fullName>
    </submittedName>
</protein>
<sequence>MTCRVGRDFEDGGNLIDFQNGLNDFNLYLSSRDQGDETMELTDFNLHCEVRKPERDVAHWSCEGRDCNDAKLKPFLV</sequence>